<protein>
    <recommendedName>
        <fullName evidence="5">SGNH/GDSL hydrolase family protein</fullName>
    </recommendedName>
</protein>
<keyword evidence="3" id="KW-1185">Reference proteome</keyword>
<dbReference type="GeneID" id="92902563"/>
<dbReference type="SUPFAM" id="SSF52266">
    <property type="entry name" value="SGNH hydrolase"/>
    <property type="match status" value="1"/>
</dbReference>
<dbReference type="Proteomes" id="UP000069912">
    <property type="component" value="Chromosome"/>
</dbReference>
<sequence>MHKILFIGDSQVAGGRNQAKSSKDLGSGFVAQLDQVWQSQQLPLQAINKAYKGAQVKDVWTDLSRNLEQIGSVDGLVLGGWY</sequence>
<name>A0A0X8F9R4_9LACT</name>
<dbReference type="AlphaFoldDB" id="A0A0X8F9R4"/>
<dbReference type="KEGG" id="asan:AWM72_00560"/>
<gene>
    <name evidence="1" type="ORF">AWM72_00560</name>
    <name evidence="2" type="ORF">CYJ28_00285</name>
</gene>
<evidence type="ECO:0008006" key="5">
    <source>
        <dbReference type="Google" id="ProtNLM"/>
    </source>
</evidence>
<proteinExistence type="predicted"/>
<organism evidence="1 3">
    <name type="scientific">Aerococcus sanguinicola</name>
    <dbReference type="NCBI Taxonomy" id="119206"/>
    <lineage>
        <taxon>Bacteria</taxon>
        <taxon>Bacillati</taxon>
        <taxon>Bacillota</taxon>
        <taxon>Bacilli</taxon>
        <taxon>Lactobacillales</taxon>
        <taxon>Aerococcaceae</taxon>
        <taxon>Aerococcus</taxon>
    </lineage>
</organism>
<evidence type="ECO:0000313" key="3">
    <source>
        <dbReference type="Proteomes" id="UP000069912"/>
    </source>
</evidence>
<dbReference type="Proteomes" id="UP000234239">
    <property type="component" value="Unassembled WGS sequence"/>
</dbReference>
<dbReference type="OrthoDB" id="9794725at2"/>
<dbReference type="RefSeq" id="WP_067971647.1">
    <property type="nucleotide sequence ID" value="NZ_CAJHKM010000003.1"/>
</dbReference>
<evidence type="ECO:0000313" key="1">
    <source>
        <dbReference type="EMBL" id="AMB93363.1"/>
    </source>
</evidence>
<evidence type="ECO:0000313" key="4">
    <source>
        <dbReference type="Proteomes" id="UP000234239"/>
    </source>
</evidence>
<evidence type="ECO:0000313" key="2">
    <source>
        <dbReference type="EMBL" id="PKZ23030.1"/>
    </source>
</evidence>
<dbReference type="EMBL" id="PKGY01000001">
    <property type="protein sequence ID" value="PKZ23030.1"/>
    <property type="molecule type" value="Genomic_DNA"/>
</dbReference>
<reference evidence="2 4" key="3">
    <citation type="submission" date="2017-12" db="EMBL/GenBank/DDBJ databases">
        <title>Phylogenetic diversity of female urinary microbiome.</title>
        <authorList>
            <person name="Thomas-White K."/>
            <person name="Wolfe A.J."/>
        </authorList>
    </citation>
    <scope>NUCLEOTIDE SEQUENCE [LARGE SCALE GENOMIC DNA]</scope>
    <source>
        <strain evidence="2 4">UMB0139</strain>
    </source>
</reference>
<dbReference type="Gene3D" id="3.40.50.1110">
    <property type="entry name" value="SGNH hydrolase"/>
    <property type="match status" value="1"/>
</dbReference>
<accession>A0A0X8F9R4</accession>
<reference evidence="3" key="2">
    <citation type="submission" date="2016-01" db="EMBL/GenBank/DDBJ databases">
        <title>Six Aerococcus type strain genome sequencing and assembly using PacBio and Illumina Hiseq.</title>
        <authorList>
            <person name="Carkaci D."/>
            <person name="Dargis R."/>
            <person name="Nielsen X.C."/>
            <person name="Skovgaard O."/>
            <person name="Fuursted K."/>
            <person name="Christensen J.J."/>
        </authorList>
    </citation>
    <scope>NUCLEOTIDE SEQUENCE [LARGE SCALE GENOMIC DNA]</scope>
    <source>
        <strain evidence="3">CCUG43001</strain>
    </source>
</reference>
<dbReference type="EMBL" id="CP014160">
    <property type="protein sequence ID" value="AMB93363.1"/>
    <property type="molecule type" value="Genomic_DNA"/>
</dbReference>
<dbReference type="InterPro" id="IPR036514">
    <property type="entry name" value="SGNH_hydro_sf"/>
</dbReference>
<reference evidence="1 3" key="1">
    <citation type="journal article" date="2016" name="Genome Announc.">
        <title>Complete Genome Sequences of Aerococcus christensenii CCUG 28831T, Aerococcus sanguinicola CCUG 43001T, Aerococcus urinae CCUG 36881T, Aerococcus urinaeequi CCUG 28094T, Aerococcus urinaehominis CCUG 42038 BT, and Aerococcus viridans CCUG 4311T.</title>
        <authorList>
            <person name="Carkaci D."/>
            <person name="Dargis R."/>
            <person name="Nielsen X.C."/>
            <person name="Skovgaard O."/>
            <person name="Fuursted K."/>
            <person name="Christensen J.J."/>
        </authorList>
    </citation>
    <scope>NUCLEOTIDE SEQUENCE [LARGE SCALE GENOMIC DNA]</scope>
    <source>
        <strain evidence="1 3">CCUG43001</strain>
    </source>
</reference>